<comment type="subcellular location">
    <subcellularLocation>
        <location evidence="1">Nucleus</location>
    </subcellularLocation>
</comment>
<dbReference type="Gramene" id="TraesPARA_EIv1.0_0952780.1">
    <property type="protein sequence ID" value="TraesPARA_EIv1.0_0952780.1.CDS1"/>
    <property type="gene ID" value="TraesPARA_EIv1.0_0952780"/>
</dbReference>
<dbReference type="Gramene" id="TraesCS3B02G389100.1">
    <property type="protein sequence ID" value="TraesCS3B02G389100.1.cds1"/>
    <property type="gene ID" value="TraesCS3B02G389100"/>
</dbReference>
<keyword evidence="2" id="KW-0479">Metal-binding</keyword>
<protein>
    <recommendedName>
        <fullName evidence="10">C2H2-type domain-containing protein</fullName>
    </recommendedName>
</protein>
<keyword evidence="6" id="KW-0805">Transcription regulation</keyword>
<evidence type="ECO:0000256" key="8">
    <source>
        <dbReference type="ARBA" id="ARBA00023242"/>
    </source>
</evidence>
<evidence type="ECO:0000256" key="9">
    <source>
        <dbReference type="PROSITE-ProRule" id="PRU00042"/>
    </source>
</evidence>
<evidence type="ECO:0000313" key="12">
    <source>
        <dbReference type="Proteomes" id="UP000019116"/>
    </source>
</evidence>
<dbReference type="RefSeq" id="XP_044345031.1">
    <property type="nucleotide sequence ID" value="XM_044489096.1"/>
</dbReference>
<reference evidence="11" key="1">
    <citation type="submission" date="2018-08" db="EMBL/GenBank/DDBJ databases">
        <authorList>
            <person name="Rossello M."/>
        </authorList>
    </citation>
    <scope>NUCLEOTIDE SEQUENCE [LARGE SCALE GENOMIC DNA]</scope>
    <source>
        <strain evidence="11">cv. Chinese Spring</strain>
    </source>
</reference>
<dbReference type="Pfam" id="PF13912">
    <property type="entry name" value="zf-C2H2_6"/>
    <property type="match status" value="2"/>
</dbReference>
<dbReference type="OMA" id="RRVHECP"/>
<keyword evidence="4 9" id="KW-0863">Zinc-finger</keyword>
<keyword evidence="8" id="KW-0539">Nucleus</keyword>
<dbReference type="PANTHER" id="PTHR26374:SF432">
    <property type="entry name" value="OS04G0471000 PROTEIN"/>
    <property type="match status" value="1"/>
</dbReference>
<dbReference type="Gramene" id="TraesKAR3B01G0407070.1">
    <property type="protein sequence ID" value="cds.TraesKAR3B01G0407070.1"/>
    <property type="gene ID" value="TraesKAR3B01G0407070"/>
</dbReference>
<dbReference type="PROSITE" id="PS00028">
    <property type="entry name" value="ZINC_FINGER_C2H2_1"/>
    <property type="match status" value="2"/>
</dbReference>
<dbReference type="Gramene" id="TraesMAC3B03G01707540.1">
    <property type="protein sequence ID" value="TraesMAC3B03G01707540.1.CDS1"/>
    <property type="gene ID" value="TraesMAC3B03G01707540"/>
</dbReference>
<dbReference type="GO" id="GO:0008270">
    <property type="term" value="F:zinc ion binding"/>
    <property type="evidence" value="ECO:0007669"/>
    <property type="project" value="UniProtKB-KW"/>
</dbReference>
<dbReference type="Gramene" id="TraesCLE_scaffold_074171_01G000100.1">
    <property type="protein sequence ID" value="TraesCLE_scaffold_074171_01G000100.1"/>
    <property type="gene ID" value="TraesCLE_scaffold_074171_01G000100"/>
</dbReference>
<keyword evidence="12" id="KW-1185">Reference proteome</keyword>
<name>A0A3B6FWF0_WHEAT</name>
<dbReference type="Gene3D" id="3.30.160.60">
    <property type="entry name" value="Classic Zinc Finger"/>
    <property type="match status" value="1"/>
</dbReference>
<evidence type="ECO:0000256" key="6">
    <source>
        <dbReference type="ARBA" id="ARBA00023015"/>
    </source>
</evidence>
<evidence type="ECO:0000313" key="11">
    <source>
        <dbReference type="EnsemblPlants" id="TraesCS3B02G389100.1.cds1"/>
    </source>
</evidence>
<dbReference type="Gramene" id="TraesCAD_scaffold_086871_01G000100.1">
    <property type="protein sequence ID" value="TraesCAD_scaffold_086871_01G000100.1"/>
    <property type="gene ID" value="TraesCAD_scaffold_086871_01G000100"/>
</dbReference>
<dbReference type="EnsemblPlants" id="TraesCS3B02G389100.1">
    <property type="protein sequence ID" value="TraesCS3B02G389100.1.cds1"/>
    <property type="gene ID" value="TraesCS3B02G389100"/>
</dbReference>
<dbReference type="InterPro" id="IPR013087">
    <property type="entry name" value="Znf_C2H2_type"/>
</dbReference>
<dbReference type="SUPFAM" id="SSF57667">
    <property type="entry name" value="beta-beta-alpha zinc fingers"/>
    <property type="match status" value="1"/>
</dbReference>
<keyword evidence="7" id="KW-0804">Transcription</keyword>
<evidence type="ECO:0000256" key="4">
    <source>
        <dbReference type="ARBA" id="ARBA00022771"/>
    </source>
</evidence>
<proteinExistence type="predicted"/>
<dbReference type="GeneID" id="123065902"/>
<feature type="domain" description="C2H2-type" evidence="10">
    <location>
        <begin position="51"/>
        <end position="78"/>
    </location>
</feature>
<organism evidence="11">
    <name type="scientific">Triticum aestivum</name>
    <name type="common">Wheat</name>
    <dbReference type="NCBI Taxonomy" id="4565"/>
    <lineage>
        <taxon>Eukaryota</taxon>
        <taxon>Viridiplantae</taxon>
        <taxon>Streptophyta</taxon>
        <taxon>Embryophyta</taxon>
        <taxon>Tracheophyta</taxon>
        <taxon>Spermatophyta</taxon>
        <taxon>Magnoliopsida</taxon>
        <taxon>Liliopsida</taxon>
        <taxon>Poales</taxon>
        <taxon>Poaceae</taxon>
        <taxon>BOP clade</taxon>
        <taxon>Pooideae</taxon>
        <taxon>Triticodae</taxon>
        <taxon>Triticeae</taxon>
        <taxon>Triticinae</taxon>
        <taxon>Triticum</taxon>
    </lineage>
</organism>
<evidence type="ECO:0000256" key="5">
    <source>
        <dbReference type="ARBA" id="ARBA00022833"/>
    </source>
</evidence>
<evidence type="ECO:0000256" key="2">
    <source>
        <dbReference type="ARBA" id="ARBA00022723"/>
    </source>
</evidence>
<keyword evidence="3" id="KW-0677">Repeat</keyword>
<accession>A0A3B6FWF0</accession>
<dbReference type="Gramene" id="TraesJAG3B03G01714740.1">
    <property type="protein sequence ID" value="TraesJAG3B03G01714740.1.CDS1"/>
    <property type="gene ID" value="TraesJAG3B03G01714740"/>
</dbReference>
<sequence length="257" mass="27643">MSKRGRGVWDMELGSLDTTRLLMLLAQQHQHQHHHRGVAEAAQAMTGGRVFQCKTCNRQFPTFQALGGHRASHKRPRLHHPPPQHALVGVDDDAALCLGRRAPQAPPQPARPRVHECPICGLEFAVGQALGGHMRRHRVEAEAEAGANAPSSKAAAATEMVVASCDDAGICLDLNLTPSENCAKCKSAAVLRAATGQGVHKALGGHMSRYCAEGETEAHATSAKDSCDMFGRRQRYLPLSLDLCGRLEDTDISVSIC</sequence>
<dbReference type="Gramene" id="TraesSYM3B03G01728340.1">
    <property type="protein sequence ID" value="TraesSYM3B03G01728340.1.CDS1"/>
    <property type="gene ID" value="TraesSYM3B03G01728340"/>
</dbReference>
<keyword evidence="5" id="KW-0862">Zinc</keyword>
<dbReference type="Gramene" id="TraesROB_scaffold_053273_01G000300.1">
    <property type="protein sequence ID" value="TraesROB_scaffold_053273_01G000300.1"/>
    <property type="gene ID" value="TraesROB_scaffold_053273_01G000300"/>
</dbReference>
<dbReference type="Gramene" id="TraesNOR3B03G01729870.1">
    <property type="protein sequence ID" value="TraesNOR3B03G01729870.1.CDS1"/>
    <property type="gene ID" value="TraesNOR3B03G01729870"/>
</dbReference>
<dbReference type="AlphaFoldDB" id="A0A3B6FWF0"/>
<evidence type="ECO:0000259" key="10">
    <source>
        <dbReference type="PROSITE" id="PS50157"/>
    </source>
</evidence>
<dbReference type="Gramene" id="TraesCS3B03G0972500.1">
    <property type="protein sequence ID" value="TraesCS3B03G0972500.1.CDS1"/>
    <property type="gene ID" value="TraesCS3B03G0972500"/>
</dbReference>
<dbReference type="Gramene" id="TraesJUL3B03G01720650.1">
    <property type="protein sequence ID" value="TraesJUL3B03G01720650.1.CDS1"/>
    <property type="gene ID" value="TraesJUL3B03G01720650"/>
</dbReference>
<feature type="domain" description="C2H2-type" evidence="10">
    <location>
        <begin position="115"/>
        <end position="142"/>
    </location>
</feature>
<dbReference type="SMART" id="SM00355">
    <property type="entry name" value="ZnF_C2H2"/>
    <property type="match status" value="2"/>
</dbReference>
<evidence type="ECO:0000256" key="7">
    <source>
        <dbReference type="ARBA" id="ARBA00023163"/>
    </source>
</evidence>
<dbReference type="PANTHER" id="PTHR26374">
    <property type="entry name" value="ZINC FINGER PROTEIN ZAT5"/>
    <property type="match status" value="1"/>
</dbReference>
<dbReference type="STRING" id="4565.A0A3B6FWF0"/>
<dbReference type="PROSITE" id="PS50157">
    <property type="entry name" value="ZINC_FINGER_C2H2_2"/>
    <property type="match status" value="2"/>
</dbReference>
<gene>
    <name evidence="11" type="primary">LOC123065902</name>
</gene>
<dbReference type="Gramene" id="TraesWEE_scaffold_079944_01G000100.1">
    <property type="protein sequence ID" value="TraesWEE_scaffold_079944_01G000100.1"/>
    <property type="gene ID" value="TraesWEE_scaffold_079944_01G000100"/>
</dbReference>
<dbReference type="GO" id="GO:0005634">
    <property type="term" value="C:nucleus"/>
    <property type="evidence" value="ECO:0007669"/>
    <property type="project" value="UniProtKB-SubCell"/>
</dbReference>
<evidence type="ECO:0000256" key="3">
    <source>
        <dbReference type="ARBA" id="ARBA00022737"/>
    </source>
</evidence>
<reference evidence="11" key="2">
    <citation type="submission" date="2018-10" db="UniProtKB">
        <authorList>
            <consortium name="EnsemblPlants"/>
        </authorList>
    </citation>
    <scope>IDENTIFICATION</scope>
</reference>
<dbReference type="OrthoDB" id="9411774at2759"/>
<dbReference type="InterPro" id="IPR036236">
    <property type="entry name" value="Znf_C2H2_sf"/>
</dbReference>
<evidence type="ECO:0000256" key="1">
    <source>
        <dbReference type="ARBA" id="ARBA00004123"/>
    </source>
</evidence>
<dbReference type="Proteomes" id="UP000019116">
    <property type="component" value="Chromosome 3B"/>
</dbReference>